<keyword evidence="1" id="KW-0175">Coiled coil</keyword>
<sequence>MTAPGPSSEPLYRLPVRLLGDLVSPRALERILQDAAQARGRTPETLDAPTLEDILKREVFKRLQLSVPAALAKRRVSDVIRELLETTPAPPTQGGGEQPLSVLEDGARRFTLYFDWPETQRLRGVLGVARQQQQAGQDITPLVREGQDLIALMERRLQEGLVAQAQDLAELQAAFRRVQGMGGKDVRRLESLIAQIDEAQGQSVLLPAEVERARNITFTLRKLLESSVVQPLASGEAPTPLDPEAQARVLALEQEHVARQLADLAREFGPLLRARPDLEGQVQAVRAEHASGTVRADRVDAWRAELEAARDAALTEQRADLAAIEAHLGTLPDSPELAEARTALDVVRLTLAGGGLATDELRDLHGTLAALEATPETAARLLAGQRELAEVERAARDVPGASSDLAPQLAAARAALGRGEDVDTDALWAALERRMGEAAQQRQDFDARADFVIREYDTVRHLAGETTQKLGRLAETLRAQRRLGAMSADARERYAQTLTDAEALLAEAHAEYEAAQEVTASFGADALSGLLDVFDYGSGAGGDLFGAAASAEPPATQNDFPDDTWQVRGGRVTAGREEPAARGVATLLEQATLLGALSLRFEDERGAWAARQDGAGGWRVARGPNAGTLDDRFGGWLATGEVRQ</sequence>
<accession>A0A016QLT3</accession>
<dbReference type="eggNOG" id="COG1196">
    <property type="taxonomic scope" value="Bacteria"/>
</dbReference>
<name>A0A016QLT3_9DEIO</name>
<evidence type="ECO:0000256" key="1">
    <source>
        <dbReference type="SAM" id="Coils"/>
    </source>
</evidence>
<dbReference type="EMBL" id="JHAC01000050">
    <property type="protein sequence ID" value="EYB67070.1"/>
    <property type="molecule type" value="Genomic_DNA"/>
</dbReference>
<proteinExistence type="predicted"/>
<dbReference type="AlphaFoldDB" id="A0A016QLT3"/>
<feature type="coiled-coil region" evidence="1">
    <location>
        <begin position="491"/>
        <end position="518"/>
    </location>
</feature>
<dbReference type="OrthoDB" id="52635at2"/>
<organism evidence="2 3">
    <name type="scientific">Deinococcus phoenicis</name>
    <dbReference type="NCBI Taxonomy" id="1476583"/>
    <lineage>
        <taxon>Bacteria</taxon>
        <taxon>Thermotogati</taxon>
        <taxon>Deinococcota</taxon>
        <taxon>Deinococci</taxon>
        <taxon>Deinococcales</taxon>
        <taxon>Deinococcaceae</taxon>
        <taxon>Deinococcus</taxon>
    </lineage>
</organism>
<reference evidence="2 3" key="1">
    <citation type="submission" date="2014-03" db="EMBL/GenBank/DDBJ databases">
        <title>Draft genome sequence of Deinococcus phoenicis 1P10ME.</title>
        <authorList>
            <person name="Stepanov V.G."/>
            <person name="Vaishampayan P."/>
            <person name="Venkateswaran K."/>
            <person name="Fox G.E."/>
        </authorList>
    </citation>
    <scope>NUCLEOTIDE SEQUENCE [LARGE SCALE GENOMIC DNA]</scope>
    <source>
        <strain evidence="2 3">1P10ME</strain>
    </source>
</reference>
<protein>
    <submittedName>
        <fullName evidence="2">Uncharacterized protein</fullName>
    </submittedName>
</protein>
<comment type="caution">
    <text evidence="2">The sequence shown here is derived from an EMBL/GenBank/DDBJ whole genome shotgun (WGS) entry which is preliminary data.</text>
</comment>
<dbReference type="RefSeq" id="WP_034359416.1">
    <property type="nucleotide sequence ID" value="NZ_JHAC01000050.1"/>
</dbReference>
<dbReference type="Proteomes" id="UP000020492">
    <property type="component" value="Unassembled WGS sequence"/>
</dbReference>
<dbReference type="PATRIC" id="fig|1476583.3.peg.2931"/>
<evidence type="ECO:0000313" key="3">
    <source>
        <dbReference type="Proteomes" id="UP000020492"/>
    </source>
</evidence>
<gene>
    <name evidence="2" type="ORF">DEIPH_ctg052orf0072</name>
</gene>
<dbReference type="STRING" id="1476583.DEIPH_ctg052orf0072"/>
<evidence type="ECO:0000313" key="2">
    <source>
        <dbReference type="EMBL" id="EYB67070.1"/>
    </source>
</evidence>
<keyword evidence="3" id="KW-1185">Reference proteome</keyword>